<keyword evidence="5" id="KW-1185">Reference proteome</keyword>
<evidence type="ECO:0000313" key="4">
    <source>
        <dbReference type="EnsemblFungi" id="EJT70630"/>
    </source>
</evidence>
<proteinExistence type="predicted"/>
<evidence type="ECO:0000313" key="3">
    <source>
        <dbReference type="EMBL" id="EJT70630.1"/>
    </source>
</evidence>
<feature type="compositionally biased region" description="Basic residues" evidence="1">
    <location>
        <begin position="1089"/>
        <end position="1100"/>
    </location>
</feature>
<dbReference type="Pfam" id="PF00004">
    <property type="entry name" value="AAA"/>
    <property type="match status" value="1"/>
</dbReference>
<feature type="compositionally biased region" description="Acidic residues" evidence="1">
    <location>
        <begin position="1035"/>
        <end position="1053"/>
    </location>
</feature>
<dbReference type="EMBL" id="GL385401">
    <property type="protein sequence ID" value="EJT70630.1"/>
    <property type="molecule type" value="Genomic_DNA"/>
</dbReference>
<dbReference type="GO" id="GO:0016887">
    <property type="term" value="F:ATP hydrolysis activity"/>
    <property type="evidence" value="ECO:0007669"/>
    <property type="project" value="InterPro"/>
</dbReference>
<gene>
    <name evidence="4" type="primary">20352111</name>
    <name evidence="3" type="ORF">GGTG_11653</name>
</gene>
<reference evidence="5" key="1">
    <citation type="submission" date="2010-07" db="EMBL/GenBank/DDBJ databases">
        <title>The genome sequence of Gaeumannomyces graminis var. tritici strain R3-111a-1.</title>
        <authorList>
            <consortium name="The Broad Institute Genome Sequencing Platform"/>
            <person name="Ma L.-J."/>
            <person name="Dead R."/>
            <person name="Young S."/>
            <person name="Zeng Q."/>
            <person name="Koehrsen M."/>
            <person name="Alvarado L."/>
            <person name="Berlin A."/>
            <person name="Chapman S.B."/>
            <person name="Chen Z."/>
            <person name="Freedman E."/>
            <person name="Gellesch M."/>
            <person name="Goldberg J."/>
            <person name="Griggs A."/>
            <person name="Gujja S."/>
            <person name="Heilman E.R."/>
            <person name="Heiman D."/>
            <person name="Hepburn T."/>
            <person name="Howarth C."/>
            <person name="Jen D."/>
            <person name="Larson L."/>
            <person name="Mehta T."/>
            <person name="Neiman D."/>
            <person name="Pearson M."/>
            <person name="Roberts A."/>
            <person name="Saif S."/>
            <person name="Shea T."/>
            <person name="Shenoy N."/>
            <person name="Sisk P."/>
            <person name="Stolte C."/>
            <person name="Sykes S."/>
            <person name="Walk T."/>
            <person name="White J."/>
            <person name="Yandava C."/>
            <person name="Haas B."/>
            <person name="Nusbaum C."/>
            <person name="Birren B."/>
        </authorList>
    </citation>
    <scope>NUCLEOTIDE SEQUENCE [LARGE SCALE GENOMIC DNA]</scope>
    <source>
        <strain evidence="5">R3-111a-1</strain>
    </source>
</reference>
<dbReference type="PANTHER" id="PTHR46411:SF2">
    <property type="entry name" value="AAA+ ATPASE DOMAIN-CONTAINING PROTEIN"/>
    <property type="match status" value="1"/>
</dbReference>
<dbReference type="InterPro" id="IPR027417">
    <property type="entry name" value="P-loop_NTPase"/>
</dbReference>
<dbReference type="eggNOG" id="KOG0739">
    <property type="taxonomic scope" value="Eukaryota"/>
</dbReference>
<dbReference type="Pfam" id="PF23232">
    <property type="entry name" value="AAA_lid_13"/>
    <property type="match status" value="1"/>
</dbReference>
<dbReference type="EnsemblFungi" id="EJT70630">
    <property type="protein sequence ID" value="EJT70630"/>
    <property type="gene ID" value="GGTG_11653"/>
</dbReference>
<evidence type="ECO:0000313" key="5">
    <source>
        <dbReference type="Proteomes" id="UP000006039"/>
    </source>
</evidence>
<feature type="compositionally biased region" description="Basic and acidic residues" evidence="1">
    <location>
        <begin position="224"/>
        <end position="238"/>
    </location>
</feature>
<dbReference type="CDD" id="cd19481">
    <property type="entry name" value="RecA-like_protease"/>
    <property type="match status" value="1"/>
</dbReference>
<dbReference type="InterPro" id="IPR003959">
    <property type="entry name" value="ATPase_AAA_core"/>
</dbReference>
<organism evidence="3">
    <name type="scientific">Gaeumannomyces tritici (strain R3-111a-1)</name>
    <name type="common">Wheat and barley take-all root rot fungus</name>
    <name type="synonym">Gaeumannomyces graminis var. tritici</name>
    <dbReference type="NCBI Taxonomy" id="644352"/>
    <lineage>
        <taxon>Eukaryota</taxon>
        <taxon>Fungi</taxon>
        <taxon>Dikarya</taxon>
        <taxon>Ascomycota</taxon>
        <taxon>Pezizomycotina</taxon>
        <taxon>Sordariomycetes</taxon>
        <taxon>Sordariomycetidae</taxon>
        <taxon>Magnaporthales</taxon>
        <taxon>Magnaporthaceae</taxon>
        <taxon>Gaeumannomyces</taxon>
    </lineage>
</organism>
<reference evidence="3" key="2">
    <citation type="submission" date="2010-07" db="EMBL/GenBank/DDBJ databases">
        <authorList>
            <consortium name="The Broad Institute Genome Sequencing Platform"/>
            <consortium name="Broad Institute Genome Sequencing Center for Infectious Disease"/>
            <person name="Ma L.-J."/>
            <person name="Dead R."/>
            <person name="Young S."/>
            <person name="Zeng Q."/>
            <person name="Koehrsen M."/>
            <person name="Alvarado L."/>
            <person name="Berlin A."/>
            <person name="Chapman S.B."/>
            <person name="Chen Z."/>
            <person name="Freedman E."/>
            <person name="Gellesch M."/>
            <person name="Goldberg J."/>
            <person name="Griggs A."/>
            <person name="Gujja S."/>
            <person name="Heilman E.R."/>
            <person name="Heiman D."/>
            <person name="Hepburn T."/>
            <person name="Howarth C."/>
            <person name="Jen D."/>
            <person name="Larson L."/>
            <person name="Mehta T."/>
            <person name="Neiman D."/>
            <person name="Pearson M."/>
            <person name="Roberts A."/>
            <person name="Saif S."/>
            <person name="Shea T."/>
            <person name="Shenoy N."/>
            <person name="Sisk P."/>
            <person name="Stolte C."/>
            <person name="Sykes S."/>
            <person name="Walk T."/>
            <person name="White J."/>
            <person name="Yandava C."/>
            <person name="Haas B."/>
            <person name="Nusbaum C."/>
            <person name="Birren B."/>
        </authorList>
    </citation>
    <scope>NUCLEOTIDE SEQUENCE</scope>
    <source>
        <strain evidence="3">R3-111a-1</strain>
    </source>
</reference>
<protein>
    <recommendedName>
        <fullName evidence="2">AAA+ ATPase domain-containing protein</fullName>
    </recommendedName>
</protein>
<evidence type="ECO:0000256" key="1">
    <source>
        <dbReference type="SAM" id="MobiDB-lite"/>
    </source>
</evidence>
<dbReference type="Gene3D" id="3.40.50.300">
    <property type="entry name" value="P-loop containing nucleotide triphosphate hydrolases"/>
    <property type="match status" value="1"/>
</dbReference>
<dbReference type="GeneID" id="20352111"/>
<feature type="domain" description="AAA+ ATPase" evidence="2">
    <location>
        <begin position="720"/>
        <end position="848"/>
    </location>
</feature>
<feature type="compositionally biased region" description="Polar residues" evidence="1">
    <location>
        <begin position="73"/>
        <end position="85"/>
    </location>
</feature>
<feature type="compositionally biased region" description="Acidic residues" evidence="1">
    <location>
        <begin position="114"/>
        <end position="135"/>
    </location>
</feature>
<dbReference type="VEuPathDB" id="FungiDB:GGTG_11653"/>
<dbReference type="OrthoDB" id="10042665at2759"/>
<dbReference type="GO" id="GO:0005524">
    <property type="term" value="F:ATP binding"/>
    <property type="evidence" value="ECO:0007669"/>
    <property type="project" value="InterPro"/>
</dbReference>
<evidence type="ECO:0000259" key="2">
    <source>
        <dbReference type="SMART" id="SM00382"/>
    </source>
</evidence>
<dbReference type="Proteomes" id="UP000006039">
    <property type="component" value="Unassembled WGS sequence"/>
</dbReference>
<feature type="region of interest" description="Disordered" evidence="1">
    <location>
        <begin position="182"/>
        <end position="238"/>
    </location>
</feature>
<feature type="compositionally biased region" description="Acidic residues" evidence="1">
    <location>
        <begin position="1062"/>
        <end position="1085"/>
    </location>
</feature>
<dbReference type="HOGENOM" id="CLU_287435_0_0_1"/>
<dbReference type="STRING" id="644352.J3PDT0"/>
<dbReference type="AlphaFoldDB" id="J3PDT0"/>
<feature type="compositionally biased region" description="Low complexity" evidence="1">
    <location>
        <begin position="39"/>
        <end position="49"/>
    </location>
</feature>
<name>J3PDT0_GAET3</name>
<accession>J3PDT0</accession>
<reference evidence="4" key="4">
    <citation type="journal article" date="2015" name="G3 (Bethesda)">
        <title>Genome sequences of three phytopathogenic species of the Magnaporthaceae family of fungi.</title>
        <authorList>
            <person name="Okagaki L.H."/>
            <person name="Nunes C.C."/>
            <person name="Sailsbery J."/>
            <person name="Clay B."/>
            <person name="Brown D."/>
            <person name="John T."/>
            <person name="Oh Y."/>
            <person name="Young N."/>
            <person name="Fitzgerald M."/>
            <person name="Haas B.J."/>
            <person name="Zeng Q."/>
            <person name="Young S."/>
            <person name="Adiconis X."/>
            <person name="Fan L."/>
            <person name="Levin J.Z."/>
            <person name="Mitchell T.K."/>
            <person name="Okubara P.A."/>
            <person name="Farman M.L."/>
            <person name="Kohn L.M."/>
            <person name="Birren B."/>
            <person name="Ma L.-J."/>
            <person name="Dean R.A."/>
        </authorList>
    </citation>
    <scope>NUCLEOTIDE SEQUENCE</scope>
    <source>
        <strain evidence="4">R3-111a-1</strain>
    </source>
</reference>
<feature type="compositionally biased region" description="Basic and acidic residues" evidence="1">
    <location>
        <begin position="94"/>
        <end position="111"/>
    </location>
</feature>
<dbReference type="SMART" id="SM00382">
    <property type="entry name" value="AAA"/>
    <property type="match status" value="1"/>
</dbReference>
<sequence>MFKASPLPAFLGPRPSCSSSLRIVGEMASQYPVAEEHPAAPNKPTTAAPWDDSRQLVELDATASATEREQGPHGQQRSLSTQTAMSLPIVPLELPHDPESPPKPGEKKGGDSDNLGEEAAENNDSDTSSESEVAAEDEHWVMKNTPQKTAAGILYVNDVSSLDVLRHSVDFHIIVTTSEALPSGPLATESPSCRDPNKAAEEDPDACLDGTNKIVDGAGGSENGKSKITDDADDSESRDADMESFLPIRLRINNFPLFSTLRDIGYKKGFGDFNFNHTAPFRSIIPHEKEIRSCLEEKEWHFAAFRRLQPEYAAIMDRIPVLLAPKFTIPVRGMKHKKTKLPSLCPPKYTDSDFADMRARLEGLRSLVYLLDHDLKDLVDTYRQLQEGPVASLKLPFLYLGYLYRPGMEVVRYMEETKSYQAYRVAQVTGGIRTFVGTKDNAAGEVVKSWKIRDLRLICHRYEFDGELARCIKHVLWEPPYDGRRLVAAVDDWQGHSLRTVPLSYCSAELENRLAERGRKYTQLCGVNHRRYRGLTIRSSFTQGGPDAEEEEVDSDVIVDVKSAYRNAQDPLLPAERYSSASWVVEEGTENEFGEPFDDDGAMRVDWYSYISMPTTAKGRALPARDIINILPCGIWGYVLLQRKWLLLHVDLIEDVPQAKEGLKDGFERLVLPDGHKNIVRALVKTHARVAGKLEGGKDSNGKLLQPKTRQFDVVRGKGKALIMLLHGAPGVGKTSTAECVAANANRPLFPITCGDLGSSSAQEVEKNLEKFFELARRWSCVLLLDEADVFLSSRQKGDIRQNSLVSVFLRVLEYYSGILILTTNRVGSFDEAVRSRIHCALYYPPLDKKQTLKVWEMNLDLLQTRNEGEGELKVDFDREEIMKFARRHWRKGEDEHRWNGRQIRNAFQTAVALAAFDETEGEGQDLGPRIQTEHFEKVWKASDEFNKYLIGVRRSDHSRALEDEVRDDGIGGRTMSWPMDKKGKKSEKKAGSTSRRHGSSSKGKSSSSKGKDQGKGKSGASKAKSRSKKKSEECSSEEESEDSEDDSDDEDSGSGGSNGSTDDESGSGLEDGSEKESSEDDEPPPETRKKKSRKSKTKK</sequence>
<dbReference type="SUPFAM" id="SSF52540">
    <property type="entry name" value="P-loop containing nucleoside triphosphate hydrolases"/>
    <property type="match status" value="1"/>
</dbReference>
<dbReference type="InterPro" id="IPR056599">
    <property type="entry name" value="AAA_lid_fung"/>
</dbReference>
<feature type="region of interest" description="Disordered" evidence="1">
    <location>
        <begin position="966"/>
        <end position="1100"/>
    </location>
</feature>
<dbReference type="InterPro" id="IPR003593">
    <property type="entry name" value="AAA+_ATPase"/>
</dbReference>
<reference evidence="4" key="5">
    <citation type="submission" date="2018-04" db="UniProtKB">
        <authorList>
            <consortium name="EnsemblFungi"/>
        </authorList>
    </citation>
    <scope>IDENTIFICATION</scope>
    <source>
        <strain evidence="4">R3-111a-1</strain>
    </source>
</reference>
<dbReference type="RefSeq" id="XP_009227808.1">
    <property type="nucleotide sequence ID" value="XM_009229544.1"/>
</dbReference>
<reference evidence="3" key="3">
    <citation type="submission" date="2010-09" db="EMBL/GenBank/DDBJ databases">
        <title>Annotation of Gaeumannomyces graminis var. tritici R3-111a-1.</title>
        <authorList>
            <consortium name="The Broad Institute Genome Sequencing Platform"/>
            <person name="Ma L.-J."/>
            <person name="Dead R."/>
            <person name="Young S.K."/>
            <person name="Zeng Q."/>
            <person name="Gargeya S."/>
            <person name="Fitzgerald M."/>
            <person name="Haas B."/>
            <person name="Abouelleil A."/>
            <person name="Alvarado L."/>
            <person name="Arachchi H.M."/>
            <person name="Berlin A."/>
            <person name="Brown A."/>
            <person name="Chapman S.B."/>
            <person name="Chen Z."/>
            <person name="Dunbar C."/>
            <person name="Freedman E."/>
            <person name="Gearin G."/>
            <person name="Gellesch M."/>
            <person name="Goldberg J."/>
            <person name="Griggs A."/>
            <person name="Gujja S."/>
            <person name="Heiman D."/>
            <person name="Howarth C."/>
            <person name="Larson L."/>
            <person name="Lui A."/>
            <person name="MacDonald P.J.P."/>
            <person name="Mehta T."/>
            <person name="Montmayeur A."/>
            <person name="Murphy C."/>
            <person name="Neiman D."/>
            <person name="Pearson M."/>
            <person name="Priest M."/>
            <person name="Roberts A."/>
            <person name="Saif S."/>
            <person name="Shea T."/>
            <person name="Shenoy N."/>
            <person name="Sisk P."/>
            <person name="Stolte C."/>
            <person name="Sykes S."/>
            <person name="Yandava C."/>
            <person name="Wortman J."/>
            <person name="Nusbaum C."/>
            <person name="Birren B."/>
        </authorList>
    </citation>
    <scope>NUCLEOTIDE SEQUENCE</scope>
    <source>
        <strain evidence="3">R3-111a-1</strain>
    </source>
</reference>
<feature type="region of interest" description="Disordered" evidence="1">
    <location>
        <begin position="32"/>
        <end position="140"/>
    </location>
</feature>
<dbReference type="PANTHER" id="PTHR46411">
    <property type="entry name" value="FAMILY ATPASE, PUTATIVE-RELATED"/>
    <property type="match status" value="1"/>
</dbReference>